<evidence type="ECO:0000313" key="3">
    <source>
        <dbReference type="Proteomes" id="UP000298030"/>
    </source>
</evidence>
<feature type="region of interest" description="Disordered" evidence="1">
    <location>
        <begin position="148"/>
        <end position="246"/>
    </location>
</feature>
<organism evidence="2 3">
    <name type="scientific">Coprinellus micaceus</name>
    <name type="common">Glistening ink-cap mushroom</name>
    <name type="synonym">Coprinus micaceus</name>
    <dbReference type="NCBI Taxonomy" id="71717"/>
    <lineage>
        <taxon>Eukaryota</taxon>
        <taxon>Fungi</taxon>
        <taxon>Dikarya</taxon>
        <taxon>Basidiomycota</taxon>
        <taxon>Agaricomycotina</taxon>
        <taxon>Agaricomycetes</taxon>
        <taxon>Agaricomycetidae</taxon>
        <taxon>Agaricales</taxon>
        <taxon>Agaricineae</taxon>
        <taxon>Psathyrellaceae</taxon>
        <taxon>Coprinellus</taxon>
    </lineage>
</organism>
<evidence type="ECO:0000256" key="1">
    <source>
        <dbReference type="SAM" id="MobiDB-lite"/>
    </source>
</evidence>
<keyword evidence="3" id="KW-1185">Reference proteome</keyword>
<dbReference type="Proteomes" id="UP000298030">
    <property type="component" value="Unassembled WGS sequence"/>
</dbReference>
<feature type="compositionally biased region" description="Basic residues" evidence="1">
    <location>
        <begin position="227"/>
        <end position="239"/>
    </location>
</feature>
<proteinExistence type="predicted"/>
<sequence length="246" mass="27123">MASRSHFTNPIADFFASYPSFDYDRTASSSAFEFRRLCKHMGWEPGSPEQEAAWVAFQDALAGLFNELYGRDAVLEEAREAVSNTHVNLMDLAEAGLHPDRIVPIWQTEAARAAYTKRTQKIVSSRSPMAGGLLKALLRRILYPPDDDLRRDQYGNHIRRGPRKGRVPLPNQRVFVPDEEARNTTQVPPPPPLPAPAFAHVPIGGGTKRTAKGKKKETGGPGPKKTAGGKKKKTSRARAKPTTTKA</sequence>
<accession>A0A4Y7T3W3</accession>
<dbReference type="STRING" id="71717.A0A4Y7T3W3"/>
<protein>
    <submittedName>
        <fullName evidence="2">Uncharacterized protein</fullName>
    </submittedName>
</protein>
<gene>
    <name evidence="2" type="ORF">FA13DRAFT_1815691</name>
</gene>
<dbReference type="OrthoDB" id="6105938at2759"/>
<dbReference type="AlphaFoldDB" id="A0A4Y7T3W3"/>
<dbReference type="EMBL" id="QPFP01000030">
    <property type="protein sequence ID" value="TEB28866.1"/>
    <property type="molecule type" value="Genomic_DNA"/>
</dbReference>
<name>A0A4Y7T3W3_COPMI</name>
<comment type="caution">
    <text evidence="2">The sequence shown here is derived from an EMBL/GenBank/DDBJ whole genome shotgun (WGS) entry which is preliminary data.</text>
</comment>
<feature type="compositionally biased region" description="Basic residues" evidence="1">
    <location>
        <begin position="157"/>
        <end position="166"/>
    </location>
</feature>
<reference evidence="2 3" key="1">
    <citation type="journal article" date="2019" name="Nat. Ecol. Evol.">
        <title>Megaphylogeny resolves global patterns of mushroom evolution.</title>
        <authorList>
            <person name="Varga T."/>
            <person name="Krizsan K."/>
            <person name="Foldi C."/>
            <person name="Dima B."/>
            <person name="Sanchez-Garcia M."/>
            <person name="Sanchez-Ramirez S."/>
            <person name="Szollosi G.J."/>
            <person name="Szarkandi J.G."/>
            <person name="Papp V."/>
            <person name="Albert L."/>
            <person name="Andreopoulos W."/>
            <person name="Angelini C."/>
            <person name="Antonin V."/>
            <person name="Barry K.W."/>
            <person name="Bougher N.L."/>
            <person name="Buchanan P."/>
            <person name="Buyck B."/>
            <person name="Bense V."/>
            <person name="Catcheside P."/>
            <person name="Chovatia M."/>
            <person name="Cooper J."/>
            <person name="Damon W."/>
            <person name="Desjardin D."/>
            <person name="Finy P."/>
            <person name="Geml J."/>
            <person name="Haridas S."/>
            <person name="Hughes K."/>
            <person name="Justo A."/>
            <person name="Karasinski D."/>
            <person name="Kautmanova I."/>
            <person name="Kiss B."/>
            <person name="Kocsube S."/>
            <person name="Kotiranta H."/>
            <person name="LaButti K.M."/>
            <person name="Lechner B.E."/>
            <person name="Liimatainen K."/>
            <person name="Lipzen A."/>
            <person name="Lukacs Z."/>
            <person name="Mihaltcheva S."/>
            <person name="Morgado L.N."/>
            <person name="Niskanen T."/>
            <person name="Noordeloos M.E."/>
            <person name="Ohm R.A."/>
            <person name="Ortiz-Santana B."/>
            <person name="Ovrebo C."/>
            <person name="Racz N."/>
            <person name="Riley R."/>
            <person name="Savchenko A."/>
            <person name="Shiryaev A."/>
            <person name="Soop K."/>
            <person name="Spirin V."/>
            <person name="Szebenyi C."/>
            <person name="Tomsovsky M."/>
            <person name="Tulloss R.E."/>
            <person name="Uehling J."/>
            <person name="Grigoriev I.V."/>
            <person name="Vagvolgyi C."/>
            <person name="Papp T."/>
            <person name="Martin F.M."/>
            <person name="Miettinen O."/>
            <person name="Hibbett D.S."/>
            <person name="Nagy L.G."/>
        </authorList>
    </citation>
    <scope>NUCLEOTIDE SEQUENCE [LARGE SCALE GENOMIC DNA]</scope>
    <source>
        <strain evidence="2 3">FP101781</strain>
    </source>
</reference>
<evidence type="ECO:0000313" key="2">
    <source>
        <dbReference type="EMBL" id="TEB28866.1"/>
    </source>
</evidence>